<comment type="catalytic activity">
    <reaction evidence="7 8">
        <text>L-methionyl-tRNA(fMet) + (6R)-10-formyltetrahydrofolate = N-formyl-L-methionyl-tRNA(fMet) + (6S)-5,6,7,8-tetrahydrofolate + H(+)</text>
        <dbReference type="Rhea" id="RHEA:24380"/>
        <dbReference type="Rhea" id="RHEA-COMP:9952"/>
        <dbReference type="Rhea" id="RHEA-COMP:9953"/>
        <dbReference type="ChEBI" id="CHEBI:15378"/>
        <dbReference type="ChEBI" id="CHEBI:57453"/>
        <dbReference type="ChEBI" id="CHEBI:78530"/>
        <dbReference type="ChEBI" id="CHEBI:78844"/>
        <dbReference type="ChEBI" id="CHEBI:195366"/>
        <dbReference type="EC" id="2.1.2.9"/>
    </reaction>
</comment>
<evidence type="ECO:0000256" key="7">
    <source>
        <dbReference type="ARBA" id="ARBA00048558"/>
    </source>
</evidence>
<dbReference type="InterPro" id="IPR005793">
    <property type="entry name" value="Formyl_trans_C"/>
</dbReference>
<dbReference type="CDD" id="cd08646">
    <property type="entry name" value="FMT_core_Met-tRNA-FMT_N"/>
    <property type="match status" value="1"/>
</dbReference>
<dbReference type="Pfam" id="PF02911">
    <property type="entry name" value="Formyl_trans_C"/>
    <property type="match status" value="1"/>
</dbReference>
<dbReference type="CDD" id="cd08704">
    <property type="entry name" value="Met_tRNA_FMT_C"/>
    <property type="match status" value="1"/>
</dbReference>
<evidence type="ECO:0000256" key="4">
    <source>
        <dbReference type="ARBA" id="ARBA00016014"/>
    </source>
</evidence>
<evidence type="ECO:0000256" key="5">
    <source>
        <dbReference type="ARBA" id="ARBA00022679"/>
    </source>
</evidence>
<name>A0A0K1P6V5_9MOLU</name>
<dbReference type="PROSITE" id="PS00373">
    <property type="entry name" value="GART"/>
    <property type="match status" value="1"/>
</dbReference>
<dbReference type="PANTHER" id="PTHR11138:SF5">
    <property type="entry name" value="METHIONYL-TRNA FORMYLTRANSFERASE, MITOCHONDRIAL"/>
    <property type="match status" value="1"/>
</dbReference>
<evidence type="ECO:0000259" key="9">
    <source>
        <dbReference type="Pfam" id="PF00551"/>
    </source>
</evidence>
<evidence type="ECO:0000256" key="6">
    <source>
        <dbReference type="ARBA" id="ARBA00022917"/>
    </source>
</evidence>
<dbReference type="InterPro" id="IPR005794">
    <property type="entry name" value="Fmt"/>
</dbReference>
<evidence type="ECO:0000256" key="3">
    <source>
        <dbReference type="ARBA" id="ARBA00012261"/>
    </source>
</evidence>
<sequence length="316" mass="36108">MKKIIYCGTPSISVKPLQALIDLGYEIGFIITQPDKALNRQKKIIVSPLKEFALKNNITIYQPNKVIELLDTIINYEPDFLVTCAYGQFIPDKILNLFKNCINVHASLLPLYRGGSPVQYSLMNGDKETGISLMKMIKKMDAGDVYVQSKICINENDDNGVLFDKLSSLAYQIVKNNINQIFNNEIKPKPQDESKVTFAYNLKNEEEKINWNQSSIQVHNFVRALSPTPIAYTFLENERIKIKKTALIKDDEPLIIPLKLFFPGEIVLIDKKGIIVATMNGYIRILELQREGKKMLESSVYYKQQNCFIKPGMVFK</sequence>
<keyword evidence="6 8" id="KW-0648">Protein biosynthesis</keyword>
<reference evidence="11 12" key="1">
    <citation type="journal article" date="2015" name="Genome Announc.">
        <title>Complete Genome Sequence of Spiroplasma turonicum Strain Tab4cT, a Parasite of a Horse Fly, Haematopota sp. (Diptera: Tabanidae).</title>
        <authorList>
            <person name="Davis R.E."/>
            <person name="Shao J."/>
            <person name="Zhao Y."/>
            <person name="Gasparich G.E."/>
            <person name="Gaynor B.J."/>
            <person name="Donofrio N."/>
        </authorList>
    </citation>
    <scope>NUCLEOTIDE SEQUENCE [LARGE SCALE GENOMIC DNA]</scope>
    <source>
        <strain evidence="11 12">Tab4c</strain>
    </source>
</reference>
<dbReference type="SUPFAM" id="SSF53328">
    <property type="entry name" value="Formyltransferase"/>
    <property type="match status" value="1"/>
</dbReference>
<keyword evidence="12" id="KW-1185">Reference proteome</keyword>
<dbReference type="InterPro" id="IPR002376">
    <property type="entry name" value="Formyl_transf_N"/>
</dbReference>
<evidence type="ECO:0000313" key="12">
    <source>
        <dbReference type="Proteomes" id="UP000067243"/>
    </source>
</evidence>
<dbReference type="InterPro" id="IPR001555">
    <property type="entry name" value="GART_AS"/>
</dbReference>
<dbReference type="STRING" id="216946.STURO_v1c07790"/>
<dbReference type="EMBL" id="CP012328">
    <property type="protein sequence ID" value="AKU80028.1"/>
    <property type="molecule type" value="Genomic_DNA"/>
</dbReference>
<dbReference type="InterPro" id="IPR041711">
    <property type="entry name" value="Met-tRNA-FMT_N"/>
</dbReference>
<keyword evidence="5 8" id="KW-0808">Transferase</keyword>
<dbReference type="RefSeq" id="WP_236681157.1">
    <property type="nucleotide sequence ID" value="NZ_CP012328.1"/>
</dbReference>
<accession>A0A0K1P6V5</accession>
<dbReference type="SUPFAM" id="SSF50486">
    <property type="entry name" value="FMT C-terminal domain-like"/>
    <property type="match status" value="1"/>
</dbReference>
<evidence type="ECO:0000256" key="2">
    <source>
        <dbReference type="ARBA" id="ARBA00010699"/>
    </source>
</evidence>
<dbReference type="InterPro" id="IPR036477">
    <property type="entry name" value="Formyl_transf_N_sf"/>
</dbReference>
<dbReference type="NCBIfam" id="TIGR00460">
    <property type="entry name" value="fmt"/>
    <property type="match status" value="1"/>
</dbReference>
<comment type="function">
    <text evidence="1 8">Attaches a formyl group to the free amino group of methionyl-tRNA(fMet). The formyl group appears to play a dual role in the initiator identity of N-formylmethionyl-tRNA by promoting its recognition by IF2 and preventing the misappropriation of this tRNA by the elongation apparatus.</text>
</comment>
<protein>
    <recommendedName>
        <fullName evidence="4 8">Methionyl-tRNA formyltransferase</fullName>
        <ecNumber evidence="3 8">2.1.2.9</ecNumber>
    </recommendedName>
</protein>
<evidence type="ECO:0000256" key="1">
    <source>
        <dbReference type="ARBA" id="ARBA00002606"/>
    </source>
</evidence>
<dbReference type="InterPro" id="IPR037022">
    <property type="entry name" value="Formyl_trans_C_sf"/>
</dbReference>
<dbReference type="KEGG" id="stur:STURON_00782"/>
<dbReference type="GO" id="GO:0005829">
    <property type="term" value="C:cytosol"/>
    <property type="evidence" value="ECO:0007669"/>
    <property type="project" value="TreeGrafter"/>
</dbReference>
<evidence type="ECO:0000259" key="10">
    <source>
        <dbReference type="Pfam" id="PF02911"/>
    </source>
</evidence>
<feature type="binding site" evidence="8">
    <location>
        <begin position="107"/>
        <end position="110"/>
    </location>
    <ligand>
        <name>(6S)-5,6,7,8-tetrahydrofolate</name>
        <dbReference type="ChEBI" id="CHEBI:57453"/>
    </ligand>
</feature>
<dbReference type="PATRIC" id="fig|216946.3.peg.811"/>
<dbReference type="PANTHER" id="PTHR11138">
    <property type="entry name" value="METHIONYL-TRNA FORMYLTRANSFERASE"/>
    <property type="match status" value="1"/>
</dbReference>
<dbReference type="Proteomes" id="UP000067243">
    <property type="component" value="Chromosome"/>
</dbReference>
<dbReference type="Gene3D" id="3.10.25.10">
    <property type="entry name" value="Formyl transferase, C-terminal domain"/>
    <property type="match status" value="1"/>
</dbReference>
<organism evidence="11 12">
    <name type="scientific">Spiroplasma turonicum</name>
    <dbReference type="NCBI Taxonomy" id="216946"/>
    <lineage>
        <taxon>Bacteria</taxon>
        <taxon>Bacillati</taxon>
        <taxon>Mycoplasmatota</taxon>
        <taxon>Mollicutes</taxon>
        <taxon>Entomoplasmatales</taxon>
        <taxon>Spiroplasmataceae</taxon>
        <taxon>Spiroplasma</taxon>
    </lineage>
</organism>
<dbReference type="AlphaFoldDB" id="A0A0K1P6V5"/>
<feature type="domain" description="Formyl transferase C-terminal" evidence="10">
    <location>
        <begin position="202"/>
        <end position="305"/>
    </location>
</feature>
<feature type="domain" description="Formyl transferase N-terminal" evidence="9">
    <location>
        <begin position="8"/>
        <end position="173"/>
    </location>
</feature>
<dbReference type="Pfam" id="PF00551">
    <property type="entry name" value="Formyl_trans_N"/>
    <property type="match status" value="1"/>
</dbReference>
<dbReference type="GO" id="GO:0004479">
    <property type="term" value="F:methionyl-tRNA formyltransferase activity"/>
    <property type="evidence" value="ECO:0007669"/>
    <property type="project" value="UniProtKB-UniRule"/>
</dbReference>
<dbReference type="EC" id="2.1.2.9" evidence="3 8"/>
<comment type="similarity">
    <text evidence="2 8">Belongs to the Fmt family.</text>
</comment>
<dbReference type="InterPro" id="IPR044135">
    <property type="entry name" value="Met-tRNA-FMT_C"/>
</dbReference>
<evidence type="ECO:0000313" key="11">
    <source>
        <dbReference type="EMBL" id="AKU80028.1"/>
    </source>
</evidence>
<dbReference type="InterPro" id="IPR011034">
    <property type="entry name" value="Formyl_transferase-like_C_sf"/>
</dbReference>
<dbReference type="HAMAP" id="MF_00182">
    <property type="entry name" value="Formyl_trans"/>
    <property type="match status" value="1"/>
</dbReference>
<proteinExistence type="inferred from homology"/>
<evidence type="ECO:0000256" key="8">
    <source>
        <dbReference type="HAMAP-Rule" id="MF_00182"/>
    </source>
</evidence>
<gene>
    <name evidence="8 11" type="primary">fmt</name>
    <name evidence="11" type="ORF">STURON_00782</name>
</gene>
<dbReference type="Gene3D" id="3.40.50.170">
    <property type="entry name" value="Formyl transferase, N-terminal domain"/>
    <property type="match status" value="1"/>
</dbReference>